<keyword evidence="1" id="KW-0472">Membrane</keyword>
<accession>A0A4S2H961</accession>
<sequence length="106" mass="10608">MIALYIALPALIGAGLAIAIRARLARLRLLTWMGAALIGTGLPLLAGQLISLALSGTADARMTECQLAGGADCGQATMIMVLPLVAGLSAGLGWLAGAVTALLSRP</sequence>
<reference evidence="2 3" key="1">
    <citation type="journal article" date="2013" name="Int. J. Syst. Evol. Microbiol.">
        <title>Marinicauda pacifica gen. nov., sp. nov., a prosthecate alphaproteobacterium of the family Hyphomonadaceae isolated from deep seawater.</title>
        <authorList>
            <person name="Zhang X.Y."/>
            <person name="Li G.W."/>
            <person name="Wang C.S."/>
            <person name="Zhang Y.J."/>
            <person name="Xu X.W."/>
            <person name="Li H."/>
            <person name="Liu A."/>
            <person name="Liu C."/>
            <person name="Xie B.B."/>
            <person name="Qin Q.L."/>
            <person name="Xu Z."/>
            <person name="Chen X.L."/>
            <person name="Zhou B.C."/>
            <person name="Zhang Y.Z."/>
        </authorList>
    </citation>
    <scope>NUCLEOTIDE SEQUENCE [LARGE SCALE GENOMIC DNA]</scope>
    <source>
        <strain evidence="2 3">P-1 km-3</strain>
    </source>
</reference>
<keyword evidence="1" id="KW-0812">Transmembrane</keyword>
<protein>
    <submittedName>
        <fullName evidence="2">Uncharacterized protein</fullName>
    </submittedName>
</protein>
<keyword evidence="3" id="KW-1185">Reference proteome</keyword>
<evidence type="ECO:0000313" key="3">
    <source>
        <dbReference type="Proteomes" id="UP000305451"/>
    </source>
</evidence>
<proteinExistence type="predicted"/>
<feature type="transmembrane region" description="Helical" evidence="1">
    <location>
        <begin position="29"/>
        <end position="55"/>
    </location>
</feature>
<evidence type="ECO:0000313" key="2">
    <source>
        <dbReference type="EMBL" id="TGY92380.1"/>
    </source>
</evidence>
<organism evidence="2 3">
    <name type="scientific">Marinicauda pacifica</name>
    <dbReference type="NCBI Taxonomy" id="1133559"/>
    <lineage>
        <taxon>Bacteria</taxon>
        <taxon>Pseudomonadati</taxon>
        <taxon>Pseudomonadota</taxon>
        <taxon>Alphaproteobacteria</taxon>
        <taxon>Maricaulales</taxon>
        <taxon>Maricaulaceae</taxon>
        <taxon>Marinicauda</taxon>
    </lineage>
</organism>
<comment type="caution">
    <text evidence="2">The sequence shown here is derived from an EMBL/GenBank/DDBJ whole genome shotgun (WGS) entry which is preliminary data.</text>
</comment>
<evidence type="ECO:0000256" key="1">
    <source>
        <dbReference type="SAM" id="Phobius"/>
    </source>
</evidence>
<dbReference type="EMBL" id="SRXV01000003">
    <property type="protein sequence ID" value="TGY92380.1"/>
    <property type="molecule type" value="Genomic_DNA"/>
</dbReference>
<dbReference type="AlphaFoldDB" id="A0A4S2H961"/>
<name>A0A4S2H961_9PROT</name>
<dbReference type="RefSeq" id="WP_135945514.1">
    <property type="nucleotide sequence ID" value="NZ_BMEI01000003.1"/>
</dbReference>
<gene>
    <name evidence="2" type="ORF">E5162_12095</name>
</gene>
<dbReference type="Proteomes" id="UP000305451">
    <property type="component" value="Unassembled WGS sequence"/>
</dbReference>
<feature type="transmembrane region" description="Helical" evidence="1">
    <location>
        <begin position="76"/>
        <end position="103"/>
    </location>
</feature>
<keyword evidence="1" id="KW-1133">Transmembrane helix</keyword>
<dbReference type="OrthoDB" id="7632492at2"/>